<comment type="caution">
    <text evidence="1">The sequence shown here is derived from an EMBL/GenBank/DDBJ whole genome shotgun (WGS) entry which is preliminary data.</text>
</comment>
<reference evidence="1 2" key="1">
    <citation type="submission" date="2020-08" db="EMBL/GenBank/DDBJ databases">
        <title>Genomic Encyclopedia of Type Strains, Phase IV (KMG-IV): sequencing the most valuable type-strain genomes for metagenomic binning, comparative biology and taxonomic classification.</title>
        <authorList>
            <person name="Goeker M."/>
        </authorList>
    </citation>
    <scope>NUCLEOTIDE SEQUENCE [LARGE SCALE GENOMIC DNA]</scope>
    <source>
        <strain evidence="1 2">DSM 15867</strain>
    </source>
</reference>
<dbReference type="EMBL" id="JACHNY010000019">
    <property type="protein sequence ID" value="MBB4619909.1"/>
    <property type="molecule type" value="Genomic_DNA"/>
</dbReference>
<keyword evidence="2" id="KW-1185">Reference proteome</keyword>
<gene>
    <name evidence="1" type="ORF">GGQ96_004069</name>
</gene>
<protein>
    <submittedName>
        <fullName evidence="1">Uncharacterized protein</fullName>
    </submittedName>
</protein>
<proteinExistence type="predicted"/>
<organism evidence="1 2">
    <name type="scientific">Sphingomonas abaci</name>
    <dbReference type="NCBI Taxonomy" id="237611"/>
    <lineage>
        <taxon>Bacteria</taxon>
        <taxon>Pseudomonadati</taxon>
        <taxon>Pseudomonadota</taxon>
        <taxon>Alphaproteobacteria</taxon>
        <taxon>Sphingomonadales</taxon>
        <taxon>Sphingomonadaceae</taxon>
        <taxon>Sphingomonas</taxon>
    </lineage>
</organism>
<dbReference type="Proteomes" id="UP000574769">
    <property type="component" value="Unassembled WGS sequence"/>
</dbReference>
<dbReference type="AlphaFoldDB" id="A0A7W7F088"/>
<dbReference type="RefSeq" id="WP_184117030.1">
    <property type="nucleotide sequence ID" value="NZ_JACHNY010000019.1"/>
</dbReference>
<accession>A0A7W7F088</accession>
<evidence type="ECO:0000313" key="2">
    <source>
        <dbReference type="Proteomes" id="UP000574769"/>
    </source>
</evidence>
<sequence length="93" mass="9930">MTELPSIAGDTEPGRQGVAAFPFYSGPVGIRERDGWWDVAFFAPEVRAKLPVSGKLDGRSVRVTAISTRQADPQAKPRGAMCAITATVIPEDS</sequence>
<evidence type="ECO:0000313" key="1">
    <source>
        <dbReference type="EMBL" id="MBB4619909.1"/>
    </source>
</evidence>
<name>A0A7W7F088_9SPHN</name>